<dbReference type="InterPro" id="IPR002931">
    <property type="entry name" value="Transglutaminase-like"/>
</dbReference>
<feature type="transmembrane region" description="Helical" evidence="2">
    <location>
        <begin position="204"/>
        <end position="222"/>
    </location>
</feature>
<evidence type="ECO:0000259" key="3">
    <source>
        <dbReference type="SMART" id="SM00460"/>
    </source>
</evidence>
<dbReference type="InterPro" id="IPR052901">
    <property type="entry name" value="Bact_TGase-like"/>
</dbReference>
<keyword evidence="2" id="KW-0472">Membrane</keyword>
<dbReference type="SMART" id="SM00460">
    <property type="entry name" value="TGc"/>
    <property type="match status" value="1"/>
</dbReference>
<dbReference type="Gene3D" id="3.10.620.30">
    <property type="match status" value="1"/>
</dbReference>
<keyword evidence="2" id="KW-1133">Transmembrane helix</keyword>
<proteinExistence type="predicted"/>
<evidence type="ECO:0000256" key="2">
    <source>
        <dbReference type="SAM" id="Phobius"/>
    </source>
</evidence>
<feature type="compositionally biased region" description="Low complexity" evidence="1">
    <location>
        <begin position="530"/>
        <end position="554"/>
    </location>
</feature>
<accession>A0A1M6AR19</accession>
<feature type="transmembrane region" description="Helical" evidence="2">
    <location>
        <begin position="140"/>
        <end position="157"/>
    </location>
</feature>
<dbReference type="RefSeq" id="WP_073185676.1">
    <property type="nucleotide sequence ID" value="NZ_FQZG01000005.1"/>
</dbReference>
<dbReference type="Pfam" id="PF01841">
    <property type="entry name" value="Transglut_core"/>
    <property type="match status" value="1"/>
</dbReference>
<feature type="region of interest" description="Disordered" evidence="1">
    <location>
        <begin position="523"/>
        <end position="571"/>
    </location>
</feature>
<feature type="transmembrane region" description="Helical" evidence="2">
    <location>
        <begin position="7"/>
        <end position="25"/>
    </location>
</feature>
<feature type="transmembrane region" description="Helical" evidence="2">
    <location>
        <begin position="163"/>
        <end position="183"/>
    </location>
</feature>
<evidence type="ECO:0000256" key="1">
    <source>
        <dbReference type="SAM" id="MobiDB-lite"/>
    </source>
</evidence>
<sequence length="724" mass="75451">MKFTHHPFSSLLIAVAVWLSLLPLAPLIEPLAYSIESVPLLAAAALIGLILARMRAPRVLTLVAQVIALLGVLLWRGLTLAGPGDPAGSLRTLTLDGIEAIRSQAAPLTATPGTIWLCLLLVTLLIIVVELLVNVLEQPGWSIAPLSLSFGISAVILRDDLPLFDLVPVIGAYTIVLLSVAGVGPTTGRASRQSPFHISRVMTGLGLASIAVAVSLLVSPLVPLGPKQPWNSGTDGPIQLSDPLVRLDQDLRRPADTPVLTYRPSTGEPTYLRTVALSSVTADGARLVPMQLNRFGLRDLDAPPGTEVTVETQMADVPSEYLPVPFAVTDIDAAGLWSYDPATLTVVAAGEDRTEQTRNLSYTAQAVMPNPSREQIEAAEAGSGLDPVLSEVPSELSPEVATLTADVVGDAVTAGQQALAIQSFLRSDEFTYSLDAPSSAGSSVIDAFLLSDRSGYCIHFATAMVTMARIQGIPARMAVGFTPGDSLEDGSFEVTSHDAHAWPELFLDGLGWVPFEPTPAFAGNPGYTDPAAQPSAEPSQEPSPSVPPASSQPTVAPPSPTATPTAPATSSGGGGAGLGIGLGIVLLIGLAFAPALVRLGQRRVRLRGGVSSAEAADGAWNETLATLRDHGMTWPGGSPVPGALALSEDLPDEAAETLAGIAHTVELSRYSREGAVTGGLAGQVRALRGTLWGVAPWGRRLRVTFVPPSVFTRSPRKGTHATSD</sequence>
<dbReference type="InterPro" id="IPR038765">
    <property type="entry name" value="Papain-like_cys_pep_sf"/>
</dbReference>
<dbReference type="Pfam" id="PF11992">
    <property type="entry name" value="TgpA_N"/>
    <property type="match status" value="1"/>
</dbReference>
<feature type="transmembrane region" description="Helical" evidence="2">
    <location>
        <begin position="59"/>
        <end position="78"/>
    </location>
</feature>
<dbReference type="EMBL" id="FQZG01000005">
    <property type="protein sequence ID" value="SHI38940.1"/>
    <property type="molecule type" value="Genomic_DNA"/>
</dbReference>
<dbReference type="PANTHER" id="PTHR42736:SF1">
    <property type="entry name" value="PROTEIN-GLUTAMINE GAMMA-GLUTAMYLTRANSFERASE"/>
    <property type="match status" value="1"/>
</dbReference>
<feature type="domain" description="Transglutaminase-like" evidence="3">
    <location>
        <begin position="449"/>
        <end position="519"/>
    </location>
</feature>
<dbReference type="OrthoDB" id="9804023at2"/>
<organism evidence="4 5">
    <name type="scientific">Tessaracoccus bendigoensis DSM 12906</name>
    <dbReference type="NCBI Taxonomy" id="1123357"/>
    <lineage>
        <taxon>Bacteria</taxon>
        <taxon>Bacillati</taxon>
        <taxon>Actinomycetota</taxon>
        <taxon>Actinomycetes</taxon>
        <taxon>Propionibacteriales</taxon>
        <taxon>Propionibacteriaceae</taxon>
        <taxon>Tessaracoccus</taxon>
    </lineage>
</organism>
<feature type="transmembrane region" description="Helical" evidence="2">
    <location>
        <begin position="576"/>
        <end position="597"/>
    </location>
</feature>
<dbReference type="PANTHER" id="PTHR42736">
    <property type="entry name" value="PROTEIN-GLUTAMINE GAMMA-GLUTAMYLTRANSFERASE"/>
    <property type="match status" value="1"/>
</dbReference>
<keyword evidence="2" id="KW-0812">Transmembrane</keyword>
<feature type="transmembrane region" description="Helical" evidence="2">
    <location>
        <begin position="113"/>
        <end position="133"/>
    </location>
</feature>
<gene>
    <name evidence="4" type="ORF">SAMN02745244_00247</name>
</gene>
<keyword evidence="5" id="KW-1185">Reference proteome</keyword>
<reference evidence="4 5" key="1">
    <citation type="submission" date="2016-11" db="EMBL/GenBank/DDBJ databases">
        <authorList>
            <person name="Jaros S."/>
            <person name="Januszkiewicz K."/>
            <person name="Wedrychowicz H."/>
        </authorList>
    </citation>
    <scope>NUCLEOTIDE SEQUENCE [LARGE SCALE GENOMIC DNA]</scope>
    <source>
        <strain evidence="4 5">DSM 12906</strain>
    </source>
</reference>
<dbReference type="InterPro" id="IPR021878">
    <property type="entry name" value="TgpA_N"/>
</dbReference>
<evidence type="ECO:0000313" key="4">
    <source>
        <dbReference type="EMBL" id="SHI38940.1"/>
    </source>
</evidence>
<evidence type="ECO:0000313" key="5">
    <source>
        <dbReference type="Proteomes" id="UP000184512"/>
    </source>
</evidence>
<protein>
    <submittedName>
        <fullName evidence="4">Transglutaminase-like superfamily protein</fullName>
    </submittedName>
</protein>
<name>A0A1M6AR19_9ACTN</name>
<dbReference type="STRING" id="1123357.SAMN02745244_00247"/>
<feature type="transmembrane region" description="Helical" evidence="2">
    <location>
        <begin position="31"/>
        <end position="52"/>
    </location>
</feature>
<dbReference type="AlphaFoldDB" id="A0A1M6AR19"/>
<dbReference type="Proteomes" id="UP000184512">
    <property type="component" value="Unassembled WGS sequence"/>
</dbReference>
<dbReference type="SUPFAM" id="SSF54001">
    <property type="entry name" value="Cysteine proteinases"/>
    <property type="match status" value="1"/>
</dbReference>